<keyword evidence="4" id="KW-1133">Transmembrane helix</keyword>
<gene>
    <name evidence="7" type="ORF">SAMN05216180_0909</name>
</gene>
<evidence type="ECO:0000256" key="3">
    <source>
        <dbReference type="PROSITE-ProRule" id="PRU00284"/>
    </source>
</evidence>
<dbReference type="InterPro" id="IPR004089">
    <property type="entry name" value="MCPsignal_dom"/>
</dbReference>
<feature type="transmembrane region" description="Helical" evidence="4">
    <location>
        <begin position="185"/>
        <end position="205"/>
    </location>
</feature>
<dbReference type="Gene3D" id="1.10.287.950">
    <property type="entry name" value="Methyl-accepting chemotaxis protein"/>
    <property type="match status" value="1"/>
</dbReference>
<dbReference type="GO" id="GO:0005886">
    <property type="term" value="C:plasma membrane"/>
    <property type="evidence" value="ECO:0007669"/>
    <property type="project" value="TreeGrafter"/>
</dbReference>
<dbReference type="PRINTS" id="PR00260">
    <property type="entry name" value="CHEMTRNSDUCR"/>
</dbReference>
<dbReference type="GO" id="GO:0007165">
    <property type="term" value="P:signal transduction"/>
    <property type="evidence" value="ECO:0007669"/>
    <property type="project" value="UniProtKB-KW"/>
</dbReference>
<dbReference type="InterPro" id="IPR004090">
    <property type="entry name" value="Chemotax_Me-accpt_rcpt"/>
</dbReference>
<dbReference type="GO" id="GO:0006935">
    <property type="term" value="P:chemotaxis"/>
    <property type="evidence" value="ECO:0007669"/>
    <property type="project" value="UniProtKB-KW"/>
</dbReference>
<evidence type="ECO:0000313" key="8">
    <source>
        <dbReference type="Proteomes" id="UP000199158"/>
    </source>
</evidence>
<dbReference type="SUPFAM" id="SSF58104">
    <property type="entry name" value="Methyl-accepting chemotaxis protein (MCP) signaling domain"/>
    <property type="match status" value="1"/>
</dbReference>
<dbReference type="GO" id="GO:0004888">
    <property type="term" value="F:transmembrane signaling receptor activity"/>
    <property type="evidence" value="ECO:0007669"/>
    <property type="project" value="InterPro"/>
</dbReference>
<dbReference type="Pfam" id="PF12729">
    <property type="entry name" value="4HB_MCP_1"/>
    <property type="match status" value="1"/>
</dbReference>
<dbReference type="Pfam" id="PF00672">
    <property type="entry name" value="HAMP"/>
    <property type="match status" value="1"/>
</dbReference>
<keyword evidence="8" id="KW-1185">Reference proteome</keyword>
<evidence type="ECO:0000259" key="5">
    <source>
        <dbReference type="PROSITE" id="PS50111"/>
    </source>
</evidence>
<dbReference type="PANTHER" id="PTHR43531:SF11">
    <property type="entry name" value="METHYL-ACCEPTING CHEMOTAXIS PROTEIN 3"/>
    <property type="match status" value="1"/>
</dbReference>
<evidence type="ECO:0000256" key="2">
    <source>
        <dbReference type="ARBA" id="ARBA00029447"/>
    </source>
</evidence>
<dbReference type="STRING" id="474960.SAMN05216180_0909"/>
<dbReference type="Pfam" id="PF00015">
    <property type="entry name" value="MCPsignal"/>
    <property type="match status" value="1"/>
</dbReference>
<dbReference type="CDD" id="cd06225">
    <property type="entry name" value="HAMP"/>
    <property type="match status" value="1"/>
</dbReference>
<dbReference type="OrthoDB" id="1862723at2"/>
<dbReference type="PANTHER" id="PTHR43531">
    <property type="entry name" value="PROTEIN ICFG"/>
    <property type="match status" value="1"/>
</dbReference>
<dbReference type="RefSeq" id="WP_092752082.1">
    <property type="nucleotide sequence ID" value="NZ_FOCG01000001.1"/>
</dbReference>
<keyword evidence="4" id="KW-0812">Transmembrane</keyword>
<keyword evidence="4" id="KW-0472">Membrane</keyword>
<evidence type="ECO:0000256" key="4">
    <source>
        <dbReference type="SAM" id="Phobius"/>
    </source>
</evidence>
<protein>
    <submittedName>
        <fullName evidence="7">Methyl-accepting chemotaxis protein</fullName>
    </submittedName>
</protein>
<name>A0A1H7ZU33_9FIRM</name>
<accession>A0A1H7ZU33</accession>
<dbReference type="SMART" id="SM00304">
    <property type="entry name" value="HAMP"/>
    <property type="match status" value="1"/>
</dbReference>
<proteinExistence type="inferred from homology"/>
<dbReference type="Gene3D" id="6.10.340.10">
    <property type="match status" value="1"/>
</dbReference>
<feature type="domain" description="Methyl-accepting transducer" evidence="5">
    <location>
        <begin position="311"/>
        <end position="540"/>
    </location>
</feature>
<dbReference type="CDD" id="cd11386">
    <property type="entry name" value="MCP_signal"/>
    <property type="match status" value="1"/>
</dbReference>
<dbReference type="InterPro" id="IPR003660">
    <property type="entry name" value="HAMP_dom"/>
</dbReference>
<dbReference type="Proteomes" id="UP000199158">
    <property type="component" value="Unassembled WGS sequence"/>
</dbReference>
<evidence type="ECO:0000256" key="1">
    <source>
        <dbReference type="ARBA" id="ARBA00022500"/>
    </source>
</evidence>
<dbReference type="PROSITE" id="PS50111">
    <property type="entry name" value="CHEMOTAXIS_TRANSDUC_2"/>
    <property type="match status" value="1"/>
</dbReference>
<dbReference type="InterPro" id="IPR051310">
    <property type="entry name" value="MCP_chemotaxis"/>
</dbReference>
<reference evidence="7 8" key="1">
    <citation type="submission" date="2016-10" db="EMBL/GenBank/DDBJ databases">
        <authorList>
            <person name="de Groot N.N."/>
        </authorList>
    </citation>
    <scope>NUCLEOTIDE SEQUENCE [LARGE SCALE GENOMIC DNA]</scope>
    <source>
        <strain evidence="7 8">CGMCC 1.5070</strain>
    </source>
</reference>
<feature type="domain" description="HAMP" evidence="6">
    <location>
        <begin position="209"/>
        <end position="261"/>
    </location>
</feature>
<dbReference type="EMBL" id="FOCG01000001">
    <property type="protein sequence ID" value="SEM62142.1"/>
    <property type="molecule type" value="Genomic_DNA"/>
</dbReference>
<dbReference type="InterPro" id="IPR024478">
    <property type="entry name" value="HlyB_4HB_MCP"/>
</dbReference>
<keyword evidence="1" id="KW-0145">Chemotaxis</keyword>
<evidence type="ECO:0000259" key="6">
    <source>
        <dbReference type="PROSITE" id="PS50885"/>
    </source>
</evidence>
<comment type="similarity">
    <text evidence="2">Belongs to the methyl-accepting chemotaxis (MCP) protein family.</text>
</comment>
<keyword evidence="3" id="KW-0807">Transducer</keyword>
<dbReference type="SMART" id="SM00283">
    <property type="entry name" value="MA"/>
    <property type="match status" value="1"/>
</dbReference>
<sequence length="592" mass="63986">MLKQLKIGPRILVSFGLVFLLCAITMGISLISINNVGKELDDFYNQDFAVVDCAWNVKVSMIDAEKNIFRSVTDDNPQNTAKFLKLARTSLENLKEANILLNEKFTGDKELLENYNTALKKADPIRERLISSIAGGYCTVALQMMNQEYLPLMKEATGALDEISALSNNAASTAVENSAKIRQQVFLSLLILSTLCLIAIIFISLSLTRGIVKPLDEIKTAAQELAKGNLQKEITYAGKDEVGSLAQSVRETMLQLKVLIENIGMVLGRVAESDLTARVDIEYVGDFSPVKDSIEKILCSMNGTMYQIEQASSEVAGGSDQVSNGAQAMSQGATEQASAIEELAASVSEISQQVNLTAANTNTTKNLVNATGEALLESDKKMQSMLTEMERINNSSNQISKIIKTIDDIAFQTNILALNAAVEAARAGQAGKGFAVVAEEVRNLASKSAEAAKNTAVLIENSINMVAGGTKTANETAESLKCIVENTKKITALINEISTASTEQATAITQVTHGIDQISSVVQTNSATAEQSAAASQELSGQAQLLKQLVKKFRLRKQNETDEIVCNDDFIQQEHITSLDQFEAKGKSPEKY</sequence>
<evidence type="ECO:0000313" key="7">
    <source>
        <dbReference type="EMBL" id="SEM62142.1"/>
    </source>
</evidence>
<organism evidence="7 8">
    <name type="scientific">Hydrogenoanaerobacterium saccharovorans</name>
    <dbReference type="NCBI Taxonomy" id="474960"/>
    <lineage>
        <taxon>Bacteria</taxon>
        <taxon>Bacillati</taxon>
        <taxon>Bacillota</taxon>
        <taxon>Clostridia</taxon>
        <taxon>Eubacteriales</taxon>
        <taxon>Oscillospiraceae</taxon>
        <taxon>Hydrogenoanaerobacterium</taxon>
    </lineage>
</organism>
<dbReference type="AlphaFoldDB" id="A0A1H7ZU33"/>
<dbReference type="PROSITE" id="PS50885">
    <property type="entry name" value="HAMP"/>
    <property type="match status" value="1"/>
</dbReference>